<dbReference type="SMART" id="SM00089">
    <property type="entry name" value="PKD"/>
    <property type="match status" value="1"/>
</dbReference>
<dbReference type="Gene3D" id="2.60.40.10">
    <property type="entry name" value="Immunoglobulins"/>
    <property type="match status" value="1"/>
</dbReference>
<dbReference type="SUPFAM" id="SSF49299">
    <property type="entry name" value="PKD domain"/>
    <property type="match status" value="1"/>
</dbReference>
<dbReference type="PANTHER" id="PTHR37981:SF1">
    <property type="entry name" value="SGNH HYDROLASE-TYPE ESTERASE DOMAIN-CONTAINING PROTEIN"/>
    <property type="match status" value="1"/>
</dbReference>
<dbReference type="InterPro" id="IPR037460">
    <property type="entry name" value="SEST-like"/>
</dbReference>
<dbReference type="InterPro" id="IPR022409">
    <property type="entry name" value="PKD/Chitinase_dom"/>
</dbReference>
<dbReference type="EMBL" id="JAVDYC010000001">
    <property type="protein sequence ID" value="MDR7324530.1"/>
    <property type="molecule type" value="Genomic_DNA"/>
</dbReference>
<evidence type="ECO:0000256" key="1">
    <source>
        <dbReference type="PIRSR" id="PIRSR637460-1"/>
    </source>
</evidence>
<evidence type="ECO:0000313" key="7">
    <source>
        <dbReference type="Proteomes" id="UP001183629"/>
    </source>
</evidence>
<accession>A0AAE3ZTN0</accession>
<dbReference type="GO" id="GO:0005975">
    <property type="term" value="P:carbohydrate metabolic process"/>
    <property type="evidence" value="ECO:0007669"/>
    <property type="project" value="UniProtKB-ARBA"/>
</dbReference>
<evidence type="ECO:0000256" key="2">
    <source>
        <dbReference type="PIRSR" id="PIRSR637460-2"/>
    </source>
</evidence>
<dbReference type="GO" id="GO:0019433">
    <property type="term" value="P:triglyceride catabolic process"/>
    <property type="evidence" value="ECO:0007669"/>
    <property type="project" value="TreeGrafter"/>
</dbReference>
<feature type="compositionally biased region" description="Pro residues" evidence="3">
    <location>
        <begin position="373"/>
        <end position="392"/>
    </location>
</feature>
<evidence type="ECO:0000256" key="4">
    <source>
        <dbReference type="SAM" id="SignalP"/>
    </source>
</evidence>
<dbReference type="CDD" id="cd00146">
    <property type="entry name" value="PKD"/>
    <property type="match status" value="1"/>
</dbReference>
<dbReference type="SUPFAM" id="SSF50969">
    <property type="entry name" value="YVTN repeat-like/Quinoprotein amine dehydrogenase"/>
    <property type="match status" value="1"/>
</dbReference>
<dbReference type="PROSITE" id="PS50093">
    <property type="entry name" value="PKD"/>
    <property type="match status" value="1"/>
</dbReference>
<dbReference type="AlphaFoldDB" id="A0AAE3ZTN0"/>
<dbReference type="CDD" id="cd01823">
    <property type="entry name" value="SEST_like"/>
    <property type="match status" value="1"/>
</dbReference>
<dbReference type="GO" id="GO:0004806">
    <property type="term" value="F:triacylglycerol lipase activity"/>
    <property type="evidence" value="ECO:0007669"/>
    <property type="project" value="TreeGrafter"/>
</dbReference>
<evidence type="ECO:0000259" key="5">
    <source>
        <dbReference type="PROSITE" id="PS50093"/>
    </source>
</evidence>
<dbReference type="Proteomes" id="UP001183629">
    <property type="component" value="Unassembled WGS sequence"/>
</dbReference>
<protein>
    <submittedName>
        <fullName evidence="6">Lysophospholipase L1-like esterase/chitodextrinase</fullName>
    </submittedName>
</protein>
<name>A0AAE3ZTN0_9ACTN</name>
<dbReference type="SUPFAM" id="SSF52266">
    <property type="entry name" value="SGNH hydrolase"/>
    <property type="match status" value="1"/>
</dbReference>
<sequence>MARRLIGGVSAAGVVVLMAGFVSPPASGATTAAAPVPVSWKTPAADVRGVVDTVATSEGLIRLGGLTFIGASAYSVADRRVVRIDPATGAVTTIAGVAGEEGCADGDTGAAVRFGGETYPRSAGAIFEPIMVGTDGSRLYVRDQGCGVRSVDPLTGATRTLTDVAGSDDHGVPWSVHVAGGTLYTADWDTGSDPLTTSQEIFARDLATGATRQLATVPEALDVVVADDSYVWALGRSRMHRIDRVTGERTAMPYAFNWSADGDITDRGNGPYWDGQVISVGDYLFFVAPNFYDWNEIGWLHKTTGERGSFASGYGTPVGDSESSWYPDSRSFHYLSGLGTDGKSLYIADYGVAWGDSPQPSALLAVHGAVRMPAPPKPPTGPDPSPTTPEPTTPIEEPEQELDGYVALGDSFQSGEGAYDYSPGTDLPGINLCHRSENAYPKLLQRDGVAKDMHLYFRACSGAVIDDLESRTVSTSGAPWSDPRSGWSQLDWLAEHTDLVTVGIGGNDMRFSSILQTCIVESIKDEMVWDWSDHSCEGEFARQVEDDLAALTAKQANGLTRLQEVYDKVRDRAPYARVVVVGYPRFYVEGGRSNSLSDNFCAGIRMTDQRWINAQIRRLNDAISRAAVSMGSQFVDAYNLPNGAELCSGSSDSFLNGVVLSPDWPPKWEAAQSESYHPTASGHRKIADAINGVVNQVPLGTAYSVHPGQTIGHSYRVNNGTSVSFSTRWPGSDVVMSLRSPSGRVITRTTTASDVRHMVGPTYETYLVDKPEKGTWTVTLYGADVDPQGEETRLVIDEEKIANKLPVPQLDARQSGRTITVDARGSRDADGRIVEYLWDFGDGSTAVGSTASHTYAEPGTYLVTLALKDSGGGESFASSTRTFTITRYAFGGFQAPVKPAGMTKLKPGGIVPMRFSLGGNQGLDIIKGAPSSVRVDCRTGATIGGSAPANAGLVVLLYEKVRDTYTYYWVTDPRWAGTCRTFSLPLRDGSTHVATFDFR</sequence>
<feature type="disulfide bond" evidence="2">
    <location>
        <begin position="601"/>
        <end position="647"/>
    </location>
</feature>
<feature type="active site" evidence="1">
    <location>
        <position position="677"/>
    </location>
</feature>
<dbReference type="PANTHER" id="PTHR37981">
    <property type="entry name" value="LIPASE 2"/>
    <property type="match status" value="1"/>
</dbReference>
<evidence type="ECO:0000313" key="6">
    <source>
        <dbReference type="EMBL" id="MDR7324530.1"/>
    </source>
</evidence>
<comment type="caution">
    <text evidence="6">The sequence shown here is derived from an EMBL/GenBank/DDBJ whole genome shotgun (WGS) entry which is preliminary data.</text>
</comment>
<proteinExistence type="predicted"/>
<feature type="region of interest" description="Disordered" evidence="3">
    <location>
        <begin position="371"/>
        <end position="396"/>
    </location>
</feature>
<keyword evidence="4" id="KW-0732">Signal</keyword>
<dbReference type="Pfam" id="PF13472">
    <property type="entry name" value="Lipase_GDSL_2"/>
    <property type="match status" value="1"/>
</dbReference>
<dbReference type="InterPro" id="IPR036514">
    <property type="entry name" value="SGNH_hydro_sf"/>
</dbReference>
<dbReference type="InterPro" id="IPR011044">
    <property type="entry name" value="Quino_amine_DH_bsu"/>
</dbReference>
<feature type="disulfide bond" evidence="2">
    <location>
        <begin position="433"/>
        <end position="460"/>
    </location>
</feature>
<feature type="active site" description="Nucleophile" evidence="1">
    <location>
        <position position="411"/>
    </location>
</feature>
<dbReference type="InterPro" id="IPR013830">
    <property type="entry name" value="SGNH_hydro"/>
</dbReference>
<dbReference type="InterPro" id="IPR035986">
    <property type="entry name" value="PKD_dom_sf"/>
</dbReference>
<evidence type="ECO:0000256" key="3">
    <source>
        <dbReference type="SAM" id="MobiDB-lite"/>
    </source>
</evidence>
<dbReference type="InterPro" id="IPR000601">
    <property type="entry name" value="PKD_dom"/>
</dbReference>
<feature type="signal peptide" evidence="4">
    <location>
        <begin position="1"/>
        <end position="28"/>
    </location>
</feature>
<organism evidence="6 7">
    <name type="scientific">Catenuloplanes niger</name>
    <dbReference type="NCBI Taxonomy" id="587534"/>
    <lineage>
        <taxon>Bacteria</taxon>
        <taxon>Bacillati</taxon>
        <taxon>Actinomycetota</taxon>
        <taxon>Actinomycetes</taxon>
        <taxon>Micromonosporales</taxon>
        <taxon>Micromonosporaceae</taxon>
        <taxon>Catenuloplanes</taxon>
    </lineage>
</organism>
<reference evidence="6 7" key="1">
    <citation type="submission" date="2023-07" db="EMBL/GenBank/DDBJ databases">
        <title>Sequencing the genomes of 1000 actinobacteria strains.</title>
        <authorList>
            <person name="Klenk H.-P."/>
        </authorList>
    </citation>
    <scope>NUCLEOTIDE SEQUENCE [LARGE SCALE GENOMIC DNA]</scope>
    <source>
        <strain evidence="6 7">DSM 44711</strain>
    </source>
</reference>
<dbReference type="Gene3D" id="3.40.50.1110">
    <property type="entry name" value="SGNH hydrolase"/>
    <property type="match status" value="1"/>
</dbReference>
<dbReference type="NCBIfam" id="NF038114">
    <property type="entry name" value="rightmost"/>
    <property type="match status" value="1"/>
</dbReference>
<dbReference type="Pfam" id="PF18911">
    <property type="entry name" value="PKD_4"/>
    <property type="match status" value="1"/>
</dbReference>
<feature type="domain" description="PKD" evidence="5">
    <location>
        <begin position="831"/>
        <end position="880"/>
    </location>
</feature>
<keyword evidence="2" id="KW-1015">Disulfide bond</keyword>
<dbReference type="InterPro" id="IPR013783">
    <property type="entry name" value="Ig-like_fold"/>
</dbReference>
<feature type="chain" id="PRO_5042180366" evidence="4">
    <location>
        <begin position="29"/>
        <end position="999"/>
    </location>
</feature>
<gene>
    <name evidence="6" type="ORF">J2S44_004780</name>
</gene>
<keyword evidence="7" id="KW-1185">Reference proteome</keyword>
<feature type="disulfide bond" evidence="2">
    <location>
        <begin position="518"/>
        <end position="536"/>
    </location>
</feature>